<reference evidence="2 3" key="1">
    <citation type="submission" date="2024-01" db="EMBL/GenBank/DDBJ databases">
        <title>A draft genome for a cacao thread blight-causing isolate of Paramarasmius palmivorus.</title>
        <authorList>
            <person name="Baruah I.K."/>
            <person name="Bukari Y."/>
            <person name="Amoako-Attah I."/>
            <person name="Meinhardt L.W."/>
            <person name="Bailey B.A."/>
            <person name="Cohen S.P."/>
        </authorList>
    </citation>
    <scope>NUCLEOTIDE SEQUENCE [LARGE SCALE GENOMIC DNA]</scope>
    <source>
        <strain evidence="2 3">GH-12</strain>
    </source>
</reference>
<accession>A0AAW0BNC6</accession>
<comment type="caution">
    <text evidence="2">The sequence shown here is derived from an EMBL/GenBank/DDBJ whole genome shotgun (WGS) entry which is preliminary data.</text>
</comment>
<keyword evidence="3" id="KW-1185">Reference proteome</keyword>
<dbReference type="SMART" id="SM00262">
    <property type="entry name" value="GEL"/>
    <property type="match status" value="2"/>
</dbReference>
<dbReference type="EMBL" id="JAYKXP010000090">
    <property type="protein sequence ID" value="KAK7028167.1"/>
    <property type="molecule type" value="Genomic_DNA"/>
</dbReference>
<sequence length="361" mass="40625">MAYLTKPNRYDIKDSNIALLGSDLEKNVRQHAGDTEPAWSSAGLVPGLQIWRIEDFHVIPWPEERKGEFFDGDSYIVLNTYKKDPESEKLSYDLHFWLGENTTQDEAGTAAYKTVELDDHLHGLPTQYREIQNHESTRFLSYFSSFRSLHGGVDSGFHHVEDPPSLELFRLYRVSSTKSSGVVLREVPPVAESIVQGDVYILDKGSQLLQLNTKESVGKEKFGAADFVRKLAEKRRDEGKLTGECEIVVYDEGTSGFGLFLAEFKDSDTDEIPTIQPRQSQGLSPHRLIRISDASGELTFEEQTLPHDLASEDTYILDACSASFIRLAWEWFDTTGKEVGGPVCSAVSLPRRREGCRNAHC</sequence>
<dbReference type="InterPro" id="IPR007122">
    <property type="entry name" value="Villin/Gelsolin"/>
</dbReference>
<evidence type="ECO:0000259" key="1">
    <source>
        <dbReference type="Pfam" id="PF00626"/>
    </source>
</evidence>
<evidence type="ECO:0000313" key="3">
    <source>
        <dbReference type="Proteomes" id="UP001383192"/>
    </source>
</evidence>
<dbReference type="AlphaFoldDB" id="A0AAW0BNC6"/>
<dbReference type="InterPro" id="IPR029006">
    <property type="entry name" value="ADF-H/Gelsolin-like_dom_sf"/>
</dbReference>
<dbReference type="GO" id="GO:0051015">
    <property type="term" value="F:actin filament binding"/>
    <property type="evidence" value="ECO:0007669"/>
    <property type="project" value="InterPro"/>
</dbReference>
<dbReference type="GO" id="GO:0008154">
    <property type="term" value="P:actin polymerization or depolymerization"/>
    <property type="evidence" value="ECO:0007669"/>
    <property type="project" value="TreeGrafter"/>
</dbReference>
<feature type="domain" description="Gelsolin-like" evidence="1">
    <location>
        <begin position="67"/>
        <end position="140"/>
    </location>
</feature>
<dbReference type="PANTHER" id="PTHR11977:SF130">
    <property type="entry name" value="SEVERIN"/>
    <property type="match status" value="1"/>
</dbReference>
<organism evidence="2 3">
    <name type="scientific">Paramarasmius palmivorus</name>
    <dbReference type="NCBI Taxonomy" id="297713"/>
    <lineage>
        <taxon>Eukaryota</taxon>
        <taxon>Fungi</taxon>
        <taxon>Dikarya</taxon>
        <taxon>Basidiomycota</taxon>
        <taxon>Agaricomycotina</taxon>
        <taxon>Agaricomycetes</taxon>
        <taxon>Agaricomycetidae</taxon>
        <taxon>Agaricales</taxon>
        <taxon>Marasmiineae</taxon>
        <taxon>Marasmiaceae</taxon>
        <taxon>Paramarasmius</taxon>
    </lineage>
</organism>
<dbReference type="PRINTS" id="PR00597">
    <property type="entry name" value="GELSOLIN"/>
</dbReference>
<dbReference type="Proteomes" id="UP001383192">
    <property type="component" value="Unassembled WGS sequence"/>
</dbReference>
<name>A0AAW0BNC6_9AGAR</name>
<protein>
    <recommendedName>
        <fullName evidence="1">Gelsolin-like domain-containing protein</fullName>
    </recommendedName>
</protein>
<dbReference type="Pfam" id="PF00626">
    <property type="entry name" value="Gelsolin"/>
    <property type="match status" value="1"/>
</dbReference>
<dbReference type="GO" id="GO:0005737">
    <property type="term" value="C:cytoplasm"/>
    <property type="evidence" value="ECO:0007669"/>
    <property type="project" value="TreeGrafter"/>
</dbReference>
<dbReference type="InterPro" id="IPR007123">
    <property type="entry name" value="Gelsolin-like_dom"/>
</dbReference>
<dbReference type="CDD" id="cd11290">
    <property type="entry name" value="gelsolin_S1_like"/>
    <property type="match status" value="1"/>
</dbReference>
<gene>
    <name evidence="2" type="ORF">VNI00_014982</name>
</gene>
<dbReference type="PANTHER" id="PTHR11977">
    <property type="entry name" value="VILLIN"/>
    <property type="match status" value="1"/>
</dbReference>
<proteinExistence type="predicted"/>
<dbReference type="SUPFAM" id="SSF55753">
    <property type="entry name" value="Actin depolymerizing proteins"/>
    <property type="match status" value="2"/>
</dbReference>
<dbReference type="GO" id="GO:0015629">
    <property type="term" value="C:actin cytoskeleton"/>
    <property type="evidence" value="ECO:0007669"/>
    <property type="project" value="TreeGrafter"/>
</dbReference>
<dbReference type="Gene3D" id="3.40.20.10">
    <property type="entry name" value="Severin"/>
    <property type="match status" value="2"/>
</dbReference>
<evidence type="ECO:0000313" key="2">
    <source>
        <dbReference type="EMBL" id="KAK7028167.1"/>
    </source>
</evidence>